<evidence type="ECO:0000313" key="2">
    <source>
        <dbReference type="Proteomes" id="UP000052943"/>
    </source>
</evidence>
<dbReference type="EMBL" id="LNFO01001834">
    <property type="protein sequence ID" value="KUF88471.1"/>
    <property type="molecule type" value="Genomic_DNA"/>
</dbReference>
<dbReference type="PANTHER" id="PTHR22538">
    <property type="entry name" value="CILIA- AND FLAGELLA-ASSOCIATED PROTEIN 74"/>
    <property type="match status" value="1"/>
</dbReference>
<evidence type="ECO:0000313" key="1">
    <source>
        <dbReference type="EMBL" id="KUF88471.1"/>
    </source>
</evidence>
<proteinExistence type="predicted"/>
<dbReference type="PANTHER" id="PTHR22538:SF1">
    <property type="entry name" value="VWFD DOMAIN-CONTAINING PROTEIN"/>
    <property type="match status" value="1"/>
</dbReference>
<reference evidence="1 2" key="1">
    <citation type="submission" date="2015-11" db="EMBL/GenBank/DDBJ databases">
        <title>Genomes and virulence difference between two physiological races of Phytophthora nicotianae.</title>
        <authorList>
            <person name="Liu H."/>
            <person name="Ma X."/>
            <person name="Yu H."/>
            <person name="Fang D."/>
            <person name="Li Y."/>
            <person name="Wang X."/>
            <person name="Wang W."/>
            <person name="Dong Y."/>
            <person name="Xiao B."/>
        </authorList>
    </citation>
    <scope>NUCLEOTIDE SEQUENCE [LARGE SCALE GENOMIC DNA]</scope>
    <source>
        <strain evidence="2">race 0</strain>
    </source>
</reference>
<comment type="caution">
    <text evidence="1">The sequence shown here is derived from an EMBL/GenBank/DDBJ whole genome shotgun (WGS) entry which is preliminary data.</text>
</comment>
<gene>
    <name evidence="1" type="ORF">AM587_10004965</name>
</gene>
<name>A0A0W8CW37_PHYNI</name>
<sequence length="283" mass="30513">MCSEYSTTPTQVNKHNRFGQLPHSGCNLNKMLPIDVSERFPLATILVLFIALAMTATTDSKPTKTLATTSHQSLSDASSVSLQIMLTGRNMQIHGQSVFDVFAKPTLFTDGTRIRYDGFATFIQGDSQFTYMVVDGSAYVVENTGDDTTPIATQTVNCLPSITPFDSIIDALNNLTAITNDSIGDDSEMDCSTRDLYETSFGGEHFKVCPFGADGFIAYGGDITMTVEYLDGPLRSFSAPKLTNGNKSCPVVAKPTTASKTTLTLLNSREVSPISMDSVADSD</sequence>
<protein>
    <submittedName>
        <fullName evidence="1">Uncharacterized protein</fullName>
    </submittedName>
</protein>
<dbReference type="AlphaFoldDB" id="A0A0W8CW37"/>
<accession>A0A0W8CW37</accession>
<dbReference type="OrthoDB" id="128554at2759"/>
<dbReference type="Proteomes" id="UP000052943">
    <property type="component" value="Unassembled WGS sequence"/>
</dbReference>
<organism evidence="1 2">
    <name type="scientific">Phytophthora nicotianae</name>
    <name type="common">Potato buckeye rot agent</name>
    <name type="synonym">Phytophthora parasitica</name>
    <dbReference type="NCBI Taxonomy" id="4792"/>
    <lineage>
        <taxon>Eukaryota</taxon>
        <taxon>Sar</taxon>
        <taxon>Stramenopiles</taxon>
        <taxon>Oomycota</taxon>
        <taxon>Peronosporomycetes</taxon>
        <taxon>Peronosporales</taxon>
        <taxon>Peronosporaceae</taxon>
        <taxon>Phytophthora</taxon>
    </lineage>
</organism>